<sequence>MARAMKAIIAIAVGLLALPASSSAVARPRSAYGAGPRRLARAARAASRAAAQAGGGGAPRTVTLGLVGGGTVGGGIVEILRANAAAIRASLNVEFRIATICVADVAKQRDYALPAGCALTTDVHAVLDDAQIDVVVEVMGGTTLAKEVVMKAMASGKHVVTANKALIAANLPALAAAHAAANAARAGAPVHFGYEAAVCGGIPIIHVLQRDLLSDRITGVRGIINGCTNYMLSSMAASGCSYADCLRQASDLGYAEADPTLDVGGFDARSKLKILIELAFGLGVDEDDIPVKGITEVTSVDFEYAKMQGGTIKLLGVAQLDGAGGLTAFVSPAFVPEASQLHGINGATNAVQLLSAYLKETVLVGQGAGRFPTANSCVADLLQIAQGICPAPFPKRPEAGLAFKNDYSGPFYIRVRYRDMVGITRDVGAVCAKYGISIHSMLQNPVKNRNDAMFVLITEPCALSQVKLATAELERFDWCKGNSFFMPSLA</sequence>
<evidence type="ECO:0000256" key="12">
    <source>
        <dbReference type="RuleBase" id="RU004171"/>
    </source>
</evidence>
<dbReference type="Gene3D" id="3.30.70.260">
    <property type="match status" value="1"/>
</dbReference>
<dbReference type="OrthoDB" id="67851at2759"/>
<evidence type="ECO:0000256" key="4">
    <source>
        <dbReference type="ARBA" id="ARBA00013213"/>
    </source>
</evidence>
<dbReference type="InterPro" id="IPR005106">
    <property type="entry name" value="Asp/hSer_DH_NAD-bd"/>
</dbReference>
<dbReference type="EC" id="1.1.1.3" evidence="4 11"/>
<dbReference type="EMBL" id="JAGTXO010000010">
    <property type="protein sequence ID" value="KAG8465365.1"/>
    <property type="molecule type" value="Genomic_DNA"/>
</dbReference>
<comment type="similarity">
    <text evidence="3 12">Belongs to the homoserine dehydrogenase family.</text>
</comment>
<dbReference type="OMA" id="LMFYGPG"/>
<protein>
    <recommendedName>
        <fullName evidence="5 11">Homoserine dehydrogenase</fullName>
        <ecNumber evidence="4 11">1.1.1.3</ecNumber>
    </recommendedName>
</protein>
<feature type="signal peptide" evidence="13">
    <location>
        <begin position="1"/>
        <end position="24"/>
    </location>
</feature>
<dbReference type="GO" id="GO:0009088">
    <property type="term" value="P:threonine biosynthetic process"/>
    <property type="evidence" value="ECO:0007669"/>
    <property type="project" value="UniProtKB-UniPathway"/>
</dbReference>
<dbReference type="FunFam" id="3.30.360.10:FF:000005">
    <property type="entry name" value="Homoserine dehydrogenase"/>
    <property type="match status" value="1"/>
</dbReference>
<dbReference type="AlphaFoldDB" id="A0A8J6CD14"/>
<keyword evidence="10 11" id="KW-0486">Methionine biosynthesis</keyword>
<dbReference type="InterPro" id="IPR019811">
    <property type="entry name" value="HDH_CS"/>
</dbReference>
<dbReference type="Gene3D" id="3.40.50.720">
    <property type="entry name" value="NAD(P)-binding Rossmann-like Domain"/>
    <property type="match status" value="1"/>
</dbReference>
<comment type="pathway">
    <text evidence="1 11">Amino-acid biosynthesis; L-threonine biosynthesis; L-threonine from L-aspartate: step 3/5.</text>
</comment>
<evidence type="ECO:0000256" key="1">
    <source>
        <dbReference type="ARBA" id="ARBA00005056"/>
    </source>
</evidence>
<dbReference type="GO" id="GO:0009086">
    <property type="term" value="P:methionine biosynthetic process"/>
    <property type="evidence" value="ECO:0007669"/>
    <property type="project" value="UniProtKB-KW"/>
</dbReference>
<feature type="chain" id="PRO_5035223750" description="Homoserine dehydrogenase" evidence="13">
    <location>
        <begin position="25"/>
        <end position="490"/>
    </location>
</feature>
<dbReference type="GO" id="GO:0004412">
    <property type="term" value="F:homoserine dehydrogenase activity"/>
    <property type="evidence" value="ECO:0007669"/>
    <property type="project" value="UniProtKB-EC"/>
</dbReference>
<evidence type="ECO:0000256" key="9">
    <source>
        <dbReference type="ARBA" id="ARBA00023002"/>
    </source>
</evidence>
<dbReference type="Gene3D" id="3.30.360.10">
    <property type="entry name" value="Dihydrodipicolinate Reductase, domain 2"/>
    <property type="match status" value="1"/>
</dbReference>
<proteinExistence type="inferred from homology"/>
<keyword evidence="6 11" id="KW-0028">Amino-acid biosynthesis</keyword>
<reference evidence="15" key="1">
    <citation type="submission" date="2021-05" db="EMBL/GenBank/DDBJ databases">
        <title>The genome of the haptophyte Pavlova lutheri (Diacronema luteri, Pavlovales) - a model for lipid biosynthesis in eukaryotic algae.</title>
        <authorList>
            <person name="Hulatt C.J."/>
            <person name="Posewitz M.C."/>
        </authorList>
    </citation>
    <scope>NUCLEOTIDE SEQUENCE</scope>
    <source>
        <strain evidence="15">NIVA-4/92</strain>
    </source>
</reference>
<evidence type="ECO:0000256" key="11">
    <source>
        <dbReference type="RuleBase" id="RU000579"/>
    </source>
</evidence>
<dbReference type="PROSITE" id="PS51671">
    <property type="entry name" value="ACT"/>
    <property type="match status" value="1"/>
</dbReference>
<dbReference type="InterPro" id="IPR045865">
    <property type="entry name" value="ACT-like_dom_sf"/>
</dbReference>
<keyword evidence="7 11" id="KW-0791">Threonine biosynthesis</keyword>
<dbReference type="Pfam" id="PF00742">
    <property type="entry name" value="Homoserine_dh"/>
    <property type="match status" value="1"/>
</dbReference>
<keyword evidence="9 11" id="KW-0560">Oxidoreductase</keyword>
<evidence type="ECO:0000256" key="8">
    <source>
        <dbReference type="ARBA" id="ARBA00022857"/>
    </source>
</evidence>
<accession>A0A8J6CD14</accession>
<evidence type="ECO:0000256" key="13">
    <source>
        <dbReference type="SAM" id="SignalP"/>
    </source>
</evidence>
<dbReference type="Proteomes" id="UP000751190">
    <property type="component" value="Unassembled WGS sequence"/>
</dbReference>
<evidence type="ECO:0000313" key="16">
    <source>
        <dbReference type="Proteomes" id="UP000751190"/>
    </source>
</evidence>
<dbReference type="Pfam" id="PF03447">
    <property type="entry name" value="NAD_binding_3"/>
    <property type="match status" value="1"/>
</dbReference>
<dbReference type="PANTHER" id="PTHR43331:SF1">
    <property type="entry name" value="HOMOSERINE DEHYDROGENASE"/>
    <property type="match status" value="1"/>
</dbReference>
<comment type="pathway">
    <text evidence="2 11">Amino-acid biosynthesis; L-methionine biosynthesis via de novo pathway; L-homoserine from L-aspartate: step 3/3.</text>
</comment>
<keyword evidence="16" id="KW-1185">Reference proteome</keyword>
<gene>
    <name evidence="15" type="ORF">KFE25_002672</name>
</gene>
<evidence type="ECO:0000313" key="15">
    <source>
        <dbReference type="EMBL" id="KAG8465365.1"/>
    </source>
</evidence>
<evidence type="ECO:0000256" key="3">
    <source>
        <dbReference type="ARBA" id="ARBA00006753"/>
    </source>
</evidence>
<dbReference type="UniPathway" id="UPA00051">
    <property type="reaction ID" value="UER00465"/>
</dbReference>
<dbReference type="SUPFAM" id="SSF55347">
    <property type="entry name" value="Glyceraldehyde-3-phosphate dehydrogenase-like, C-terminal domain"/>
    <property type="match status" value="1"/>
</dbReference>
<name>A0A8J6CD14_DIALT</name>
<evidence type="ECO:0000256" key="10">
    <source>
        <dbReference type="ARBA" id="ARBA00023167"/>
    </source>
</evidence>
<evidence type="ECO:0000259" key="14">
    <source>
        <dbReference type="PROSITE" id="PS51671"/>
    </source>
</evidence>
<keyword evidence="8 11" id="KW-0521">NADP</keyword>
<organism evidence="15 16">
    <name type="scientific">Diacronema lutheri</name>
    <name type="common">Unicellular marine alga</name>
    <name type="synonym">Monochrysis lutheri</name>
    <dbReference type="NCBI Taxonomy" id="2081491"/>
    <lineage>
        <taxon>Eukaryota</taxon>
        <taxon>Haptista</taxon>
        <taxon>Haptophyta</taxon>
        <taxon>Pavlovophyceae</taxon>
        <taxon>Pavlovales</taxon>
        <taxon>Pavlovaceae</taxon>
        <taxon>Diacronema</taxon>
    </lineage>
</organism>
<dbReference type="SUPFAM" id="SSF51735">
    <property type="entry name" value="NAD(P)-binding Rossmann-fold domains"/>
    <property type="match status" value="1"/>
</dbReference>
<dbReference type="InterPro" id="IPR002912">
    <property type="entry name" value="ACT_dom"/>
</dbReference>
<evidence type="ECO:0000256" key="6">
    <source>
        <dbReference type="ARBA" id="ARBA00022605"/>
    </source>
</evidence>
<evidence type="ECO:0000256" key="2">
    <source>
        <dbReference type="ARBA" id="ARBA00005062"/>
    </source>
</evidence>
<comment type="catalytic activity">
    <reaction evidence="11">
        <text>L-homoserine + NADP(+) = L-aspartate 4-semialdehyde + NADPH + H(+)</text>
        <dbReference type="Rhea" id="RHEA:15761"/>
        <dbReference type="ChEBI" id="CHEBI:15378"/>
        <dbReference type="ChEBI" id="CHEBI:57476"/>
        <dbReference type="ChEBI" id="CHEBI:57783"/>
        <dbReference type="ChEBI" id="CHEBI:58349"/>
        <dbReference type="ChEBI" id="CHEBI:537519"/>
        <dbReference type="EC" id="1.1.1.3"/>
    </reaction>
</comment>
<evidence type="ECO:0000256" key="5">
    <source>
        <dbReference type="ARBA" id="ARBA00013376"/>
    </source>
</evidence>
<feature type="domain" description="ACT" evidence="14">
    <location>
        <begin position="412"/>
        <end position="484"/>
    </location>
</feature>
<dbReference type="PANTHER" id="PTHR43331">
    <property type="entry name" value="HOMOSERINE DEHYDROGENASE"/>
    <property type="match status" value="1"/>
</dbReference>
<dbReference type="SUPFAM" id="SSF55021">
    <property type="entry name" value="ACT-like"/>
    <property type="match status" value="1"/>
</dbReference>
<evidence type="ECO:0000256" key="7">
    <source>
        <dbReference type="ARBA" id="ARBA00022697"/>
    </source>
</evidence>
<dbReference type="NCBIfam" id="NF004976">
    <property type="entry name" value="PRK06349.1"/>
    <property type="match status" value="1"/>
</dbReference>
<dbReference type="InterPro" id="IPR001342">
    <property type="entry name" value="HDH_cat"/>
</dbReference>
<dbReference type="GO" id="GO:0050661">
    <property type="term" value="F:NADP binding"/>
    <property type="evidence" value="ECO:0007669"/>
    <property type="project" value="InterPro"/>
</dbReference>
<dbReference type="PROSITE" id="PS01042">
    <property type="entry name" value="HOMOSER_DHGENASE"/>
    <property type="match status" value="1"/>
</dbReference>
<dbReference type="Pfam" id="PF01842">
    <property type="entry name" value="ACT"/>
    <property type="match status" value="1"/>
</dbReference>
<dbReference type="UniPathway" id="UPA00050">
    <property type="reaction ID" value="UER00063"/>
</dbReference>
<comment type="caution">
    <text evidence="15">The sequence shown here is derived from an EMBL/GenBank/DDBJ whole genome shotgun (WGS) entry which is preliminary data.</text>
</comment>
<dbReference type="InterPro" id="IPR036291">
    <property type="entry name" value="NAD(P)-bd_dom_sf"/>
</dbReference>
<keyword evidence="13" id="KW-0732">Signal</keyword>